<evidence type="ECO:0000256" key="3">
    <source>
        <dbReference type="ARBA" id="ARBA00022448"/>
    </source>
</evidence>
<dbReference type="Gene3D" id="2.40.170.20">
    <property type="entry name" value="TonB-dependent receptor, beta-barrel domain"/>
    <property type="match status" value="1"/>
</dbReference>
<evidence type="ECO:0000256" key="1">
    <source>
        <dbReference type="ARBA" id="ARBA00004571"/>
    </source>
</evidence>
<evidence type="ECO:0000313" key="21">
    <source>
        <dbReference type="Proteomes" id="UP000283255"/>
    </source>
</evidence>
<comment type="similarity">
    <text evidence="2 14 15">Belongs to the TonB-dependent receptor family.</text>
</comment>
<dbReference type="OrthoDB" id="127311at2"/>
<keyword evidence="5" id="KW-0410">Iron transport</keyword>
<dbReference type="PROSITE" id="PS52016">
    <property type="entry name" value="TONB_DEPENDENT_REC_3"/>
    <property type="match status" value="1"/>
</dbReference>
<dbReference type="GO" id="GO:0015891">
    <property type="term" value="P:siderophore transport"/>
    <property type="evidence" value="ECO:0007669"/>
    <property type="project" value="InterPro"/>
</dbReference>
<feature type="signal peptide" evidence="17">
    <location>
        <begin position="1"/>
        <end position="23"/>
    </location>
</feature>
<evidence type="ECO:0000256" key="6">
    <source>
        <dbReference type="ARBA" id="ARBA00022692"/>
    </source>
</evidence>
<feature type="region of interest" description="Disordered" evidence="16">
    <location>
        <begin position="252"/>
        <end position="271"/>
    </location>
</feature>
<evidence type="ECO:0000256" key="10">
    <source>
        <dbReference type="ARBA" id="ARBA00023077"/>
    </source>
</evidence>
<keyword evidence="12 20" id="KW-0675">Receptor</keyword>
<evidence type="ECO:0000256" key="4">
    <source>
        <dbReference type="ARBA" id="ARBA00022452"/>
    </source>
</evidence>
<dbReference type="InterPro" id="IPR012910">
    <property type="entry name" value="Plug_dom"/>
</dbReference>
<keyword evidence="10 15" id="KW-0798">TonB box</keyword>
<dbReference type="NCBIfam" id="TIGR01783">
    <property type="entry name" value="TonB-siderophor"/>
    <property type="match status" value="1"/>
</dbReference>
<feature type="chain" id="PRO_5019108700" evidence="17">
    <location>
        <begin position="24"/>
        <end position="698"/>
    </location>
</feature>
<keyword evidence="13 14" id="KW-0998">Cell outer membrane</keyword>
<evidence type="ECO:0000256" key="12">
    <source>
        <dbReference type="ARBA" id="ARBA00023170"/>
    </source>
</evidence>
<dbReference type="Proteomes" id="UP000283255">
    <property type="component" value="Unassembled WGS sequence"/>
</dbReference>
<dbReference type="InterPro" id="IPR039426">
    <property type="entry name" value="TonB-dep_rcpt-like"/>
</dbReference>
<keyword evidence="11 14" id="KW-0472">Membrane</keyword>
<dbReference type="CDD" id="cd01347">
    <property type="entry name" value="ligand_gated_channel"/>
    <property type="match status" value="1"/>
</dbReference>
<dbReference type="InterPro" id="IPR010105">
    <property type="entry name" value="TonB_sidphr_rcpt"/>
</dbReference>
<evidence type="ECO:0000256" key="2">
    <source>
        <dbReference type="ARBA" id="ARBA00009810"/>
    </source>
</evidence>
<dbReference type="PANTHER" id="PTHR32552">
    <property type="entry name" value="FERRICHROME IRON RECEPTOR-RELATED"/>
    <property type="match status" value="1"/>
</dbReference>
<gene>
    <name evidence="20" type="ORF">D1Z90_10155</name>
</gene>
<evidence type="ECO:0000259" key="19">
    <source>
        <dbReference type="Pfam" id="PF07715"/>
    </source>
</evidence>
<keyword evidence="8" id="KW-0408">Iron</keyword>
<dbReference type="RefSeq" id="WP_119910638.1">
    <property type="nucleotide sequence ID" value="NZ_QZCH01000011.1"/>
</dbReference>
<dbReference type="EMBL" id="QZCH01000011">
    <property type="protein sequence ID" value="RJG47754.1"/>
    <property type="molecule type" value="Genomic_DNA"/>
</dbReference>
<dbReference type="GO" id="GO:0038023">
    <property type="term" value="F:signaling receptor activity"/>
    <property type="evidence" value="ECO:0007669"/>
    <property type="project" value="InterPro"/>
</dbReference>
<reference evidence="20 21" key="1">
    <citation type="submission" date="2018-09" db="EMBL/GenBank/DDBJ databases">
        <authorList>
            <person name="Wang F."/>
        </authorList>
    </citation>
    <scope>NUCLEOTIDE SEQUENCE [LARGE SCALE GENOMIC DNA]</scope>
    <source>
        <strain evidence="20 21">PLHSC7-2</strain>
    </source>
</reference>
<accession>A0A418YEZ1</accession>
<keyword evidence="3 14" id="KW-0813">Transport</keyword>
<evidence type="ECO:0000256" key="17">
    <source>
        <dbReference type="SAM" id="SignalP"/>
    </source>
</evidence>
<comment type="caution">
    <text evidence="20">The sequence shown here is derived from an EMBL/GenBank/DDBJ whole genome shotgun (WGS) entry which is preliminary data.</text>
</comment>
<evidence type="ECO:0000256" key="13">
    <source>
        <dbReference type="ARBA" id="ARBA00023237"/>
    </source>
</evidence>
<proteinExistence type="inferred from homology"/>
<comment type="subcellular location">
    <subcellularLocation>
        <location evidence="1 14">Cell outer membrane</location>
        <topology evidence="1 14">Multi-pass membrane protein</topology>
    </subcellularLocation>
</comment>
<keyword evidence="6 14" id="KW-0812">Transmembrane</keyword>
<dbReference type="Pfam" id="PF07715">
    <property type="entry name" value="Plug"/>
    <property type="match status" value="1"/>
</dbReference>
<dbReference type="Gene3D" id="2.170.130.10">
    <property type="entry name" value="TonB-dependent receptor, plug domain"/>
    <property type="match status" value="1"/>
</dbReference>
<dbReference type="GO" id="GO:0015344">
    <property type="term" value="F:siderophore uptake transmembrane transporter activity"/>
    <property type="evidence" value="ECO:0007669"/>
    <property type="project" value="TreeGrafter"/>
</dbReference>
<evidence type="ECO:0000256" key="9">
    <source>
        <dbReference type="ARBA" id="ARBA00023065"/>
    </source>
</evidence>
<dbReference type="AlphaFoldDB" id="A0A418YEZ1"/>
<name>A0A418YEZ1_9GAMM</name>
<evidence type="ECO:0000256" key="14">
    <source>
        <dbReference type="PROSITE-ProRule" id="PRU01360"/>
    </source>
</evidence>
<keyword evidence="7 17" id="KW-0732">Signal</keyword>
<dbReference type="SUPFAM" id="SSF56935">
    <property type="entry name" value="Porins"/>
    <property type="match status" value="1"/>
</dbReference>
<evidence type="ECO:0000256" key="16">
    <source>
        <dbReference type="SAM" id="MobiDB-lite"/>
    </source>
</evidence>
<dbReference type="InterPro" id="IPR036942">
    <property type="entry name" value="Beta-barrel_TonB_sf"/>
</dbReference>
<evidence type="ECO:0000256" key="11">
    <source>
        <dbReference type="ARBA" id="ARBA00023136"/>
    </source>
</evidence>
<keyword evidence="21" id="KW-1185">Reference proteome</keyword>
<dbReference type="Pfam" id="PF00593">
    <property type="entry name" value="TonB_dep_Rec_b-barrel"/>
    <property type="match status" value="1"/>
</dbReference>
<feature type="domain" description="TonB-dependent receptor-like beta-barrel" evidence="18">
    <location>
        <begin position="237"/>
        <end position="668"/>
    </location>
</feature>
<feature type="domain" description="TonB-dependent receptor plug" evidence="19">
    <location>
        <begin position="58"/>
        <end position="157"/>
    </location>
</feature>
<dbReference type="InterPro" id="IPR037066">
    <property type="entry name" value="Plug_dom_sf"/>
</dbReference>
<sequence>MNMKLTIIASAIVSAIIAPSVFAESETGQVSDKVVVTGEKFTAYTADTNTSMKIEVDQLDTPGQVTVINSELIDDQRASSLSEVLANDASISVGNTTSRNRERFSLRGFELGSSSGFLRDGRVHWSHYRQPIELLESVEILKGPSGLLYGKSSPAGIVNMVSKKPTHETQINFSQDLGSNNHTRTIFDISGSLNEAETVRGRFITSKENKDNWRDYLDGQTGETDRFIGAMMLDFDLTESVTLGLHYDRTEDTGNVDTGSPVDDNGKPINPKHSYDASWSEIENVSENMGFDVNAALNSEWKLATGYNHQKFKRHDVESGMPTRNDDGSLTYGGFDRKDHWKFDTAYFDVTGDLELAGMRHQILVGADALRYSYERDQYSMNKVTVNPGETPVPSVNPDRRRTSNSNYESYGFYVQDLVSFNSQWQGLAGVRVDHYVNDDNESQTNFLPKVAVMYHPMSNGTIYATYSESFEPLGTVTSSPDEIDLNDGKQLDPVKGRLYELGTKWNLLDEKLFVSSAVFQITEDNTVIVEDRDPGLCSTPSCVETTQNGSRTHTGVELAVSGSATDDLHLFSTFMYLDAEFDKHQNPDLEGKRPADVPEFSASIWGKYDITNNTGFNLGAYYVGSRYGDDMNTFKKDAYTRVDAGLSHHYQYDQDLAFVIRAKVENVFNEDYLLGGDQRAVVVGEERNYLLSLEMKY</sequence>
<keyword evidence="9" id="KW-0406">Ion transport</keyword>
<evidence type="ECO:0000256" key="5">
    <source>
        <dbReference type="ARBA" id="ARBA00022496"/>
    </source>
</evidence>
<evidence type="ECO:0000256" key="8">
    <source>
        <dbReference type="ARBA" id="ARBA00023004"/>
    </source>
</evidence>
<evidence type="ECO:0000313" key="20">
    <source>
        <dbReference type="EMBL" id="RJG47754.1"/>
    </source>
</evidence>
<evidence type="ECO:0000259" key="18">
    <source>
        <dbReference type="Pfam" id="PF00593"/>
    </source>
</evidence>
<evidence type="ECO:0000256" key="7">
    <source>
        <dbReference type="ARBA" id="ARBA00022729"/>
    </source>
</evidence>
<dbReference type="InterPro" id="IPR000531">
    <property type="entry name" value="Beta-barrel_TonB"/>
</dbReference>
<dbReference type="GO" id="GO:0009279">
    <property type="term" value="C:cell outer membrane"/>
    <property type="evidence" value="ECO:0007669"/>
    <property type="project" value="UniProtKB-SubCell"/>
</dbReference>
<evidence type="ECO:0000256" key="15">
    <source>
        <dbReference type="RuleBase" id="RU003357"/>
    </source>
</evidence>
<dbReference type="PANTHER" id="PTHR32552:SF68">
    <property type="entry name" value="FERRICHROME OUTER MEMBRANE TRANSPORTER_PHAGE RECEPTOR"/>
    <property type="match status" value="1"/>
</dbReference>
<protein>
    <submittedName>
        <fullName evidence="20">TonB-dependent receptor</fullName>
    </submittedName>
</protein>
<keyword evidence="4 14" id="KW-1134">Transmembrane beta strand</keyword>
<reference evidence="20 21" key="2">
    <citation type="submission" date="2019-01" db="EMBL/GenBank/DDBJ databases">
        <title>Motilimonas pumilus sp. nov., isolated from the gut of sea cucumber (Apostichopus japonicus).</title>
        <authorList>
            <person name="Wang F.-Q."/>
            <person name="Ren L.-H."/>
            <person name="Lin Y.-W."/>
            <person name="Sun G.-H."/>
            <person name="Du Z.-J."/>
            <person name="Zhao J.-X."/>
            <person name="Liu X.-J."/>
            <person name="Liu L.-J."/>
        </authorList>
    </citation>
    <scope>NUCLEOTIDE SEQUENCE [LARGE SCALE GENOMIC DNA]</scope>
    <source>
        <strain evidence="20 21">PLHSC7-2</strain>
    </source>
</reference>
<organism evidence="20 21">
    <name type="scientific">Motilimonas pumila</name>
    <dbReference type="NCBI Taxonomy" id="2303987"/>
    <lineage>
        <taxon>Bacteria</taxon>
        <taxon>Pseudomonadati</taxon>
        <taxon>Pseudomonadota</taxon>
        <taxon>Gammaproteobacteria</taxon>
        <taxon>Alteromonadales</taxon>
        <taxon>Alteromonadales genera incertae sedis</taxon>
        <taxon>Motilimonas</taxon>
    </lineage>
</organism>